<dbReference type="InterPro" id="IPR036291">
    <property type="entry name" value="NAD(P)-bd_dom_sf"/>
</dbReference>
<gene>
    <name evidence="1" type="ORF">B0T16DRAFT_387858</name>
</gene>
<proteinExistence type="predicted"/>
<dbReference type="GO" id="GO:0005737">
    <property type="term" value="C:cytoplasm"/>
    <property type="evidence" value="ECO:0007669"/>
    <property type="project" value="TreeGrafter"/>
</dbReference>
<name>A0AA40CVX4_9PEZI</name>
<protein>
    <recommendedName>
        <fullName evidence="3">NAD(P)-binding domain-containing protein</fullName>
    </recommendedName>
</protein>
<keyword evidence="2" id="KW-1185">Reference proteome</keyword>
<dbReference type="PANTHER" id="PTHR48079:SF6">
    <property type="entry name" value="NAD(P)-BINDING DOMAIN-CONTAINING PROTEIN-RELATED"/>
    <property type="match status" value="1"/>
</dbReference>
<dbReference type="SUPFAM" id="SSF51735">
    <property type="entry name" value="NAD(P)-binding Rossmann-fold domains"/>
    <property type="match status" value="1"/>
</dbReference>
<evidence type="ECO:0000313" key="2">
    <source>
        <dbReference type="Proteomes" id="UP001174936"/>
    </source>
</evidence>
<evidence type="ECO:0000313" key="1">
    <source>
        <dbReference type="EMBL" id="KAK0652627.1"/>
    </source>
</evidence>
<dbReference type="AlphaFoldDB" id="A0AA40CVX4"/>
<dbReference type="GO" id="GO:0004029">
    <property type="term" value="F:aldehyde dehydrogenase (NAD+) activity"/>
    <property type="evidence" value="ECO:0007669"/>
    <property type="project" value="TreeGrafter"/>
</dbReference>
<comment type="caution">
    <text evidence="1">The sequence shown here is derived from an EMBL/GenBank/DDBJ whole genome shotgun (WGS) entry which is preliminary data.</text>
</comment>
<reference evidence="1" key="1">
    <citation type="submission" date="2023-06" db="EMBL/GenBank/DDBJ databases">
        <title>Genome-scale phylogeny and comparative genomics of the fungal order Sordariales.</title>
        <authorList>
            <consortium name="Lawrence Berkeley National Laboratory"/>
            <person name="Hensen N."/>
            <person name="Bonometti L."/>
            <person name="Westerberg I."/>
            <person name="Brannstrom I.O."/>
            <person name="Guillou S."/>
            <person name="Cros-Aarteil S."/>
            <person name="Calhoun S."/>
            <person name="Haridas S."/>
            <person name="Kuo A."/>
            <person name="Mondo S."/>
            <person name="Pangilinan J."/>
            <person name="Riley R."/>
            <person name="Labutti K."/>
            <person name="Andreopoulos B."/>
            <person name="Lipzen A."/>
            <person name="Chen C."/>
            <person name="Yanf M."/>
            <person name="Daum C."/>
            <person name="Ng V."/>
            <person name="Clum A."/>
            <person name="Steindorff A."/>
            <person name="Ohm R."/>
            <person name="Martin F."/>
            <person name="Silar P."/>
            <person name="Natvig D."/>
            <person name="Lalanne C."/>
            <person name="Gautier V."/>
            <person name="Ament-Velasquez S.L."/>
            <person name="Kruys A."/>
            <person name="Hutchinson M.I."/>
            <person name="Powell A.J."/>
            <person name="Barry K."/>
            <person name="Miller A.N."/>
            <person name="Grigoriev I.V."/>
            <person name="Debuchy R."/>
            <person name="Gladieux P."/>
            <person name="Thoren M.H."/>
            <person name="Johannesson H."/>
        </authorList>
    </citation>
    <scope>NUCLEOTIDE SEQUENCE</scope>
    <source>
        <strain evidence="1">SMH2532-1</strain>
    </source>
</reference>
<dbReference type="InterPro" id="IPR051783">
    <property type="entry name" value="NAD(P)-dependent_oxidoreduct"/>
</dbReference>
<dbReference type="PANTHER" id="PTHR48079">
    <property type="entry name" value="PROTEIN YEEZ"/>
    <property type="match status" value="1"/>
</dbReference>
<dbReference type="EMBL" id="JAULSV010000002">
    <property type="protein sequence ID" value="KAK0652627.1"/>
    <property type="molecule type" value="Genomic_DNA"/>
</dbReference>
<accession>A0AA40CVX4</accession>
<dbReference type="Gene3D" id="3.40.50.720">
    <property type="entry name" value="NAD(P)-binding Rossmann-like Domain"/>
    <property type="match status" value="1"/>
</dbReference>
<sequence length="334" mass="35436">MSPRVLFIGASGNIGAAVLEALVVAHPEVIVDALVRSDQDSADLKASYPNNVNPFRGDLEDLLLLKEKASETDIVITLLAGLSSSSSSPKFCIQTSGAARVWDAPDGFTAGRVWDDIADFDSFPTSTTHAAHDIQLFSATSPTLHTAVVSPSFVVGRSPSRSHTAPIILPYLLRAVRDFGGGFVSGEGKNVTAFVDTAVLAEIYAALVTDALRIIEGGEVNNEVWGPRAYYFASSLELSFRGFMEKHLLPSLGRCGGEGLLKSDGVKEVSQDEITSLLVGSLGGVEALWSRHIAEGFGTAMRIRPSRAQKYLGVDTAKGLPALDDAVRVTLGSF</sequence>
<organism evidence="1 2">
    <name type="scientific">Cercophora newfieldiana</name>
    <dbReference type="NCBI Taxonomy" id="92897"/>
    <lineage>
        <taxon>Eukaryota</taxon>
        <taxon>Fungi</taxon>
        <taxon>Dikarya</taxon>
        <taxon>Ascomycota</taxon>
        <taxon>Pezizomycotina</taxon>
        <taxon>Sordariomycetes</taxon>
        <taxon>Sordariomycetidae</taxon>
        <taxon>Sordariales</taxon>
        <taxon>Lasiosphaeriaceae</taxon>
        <taxon>Cercophora</taxon>
    </lineage>
</organism>
<evidence type="ECO:0008006" key="3">
    <source>
        <dbReference type="Google" id="ProtNLM"/>
    </source>
</evidence>
<dbReference type="Proteomes" id="UP001174936">
    <property type="component" value="Unassembled WGS sequence"/>
</dbReference>